<dbReference type="GeneID" id="17036018"/>
<dbReference type="RefSeq" id="XP_005642608.1">
    <property type="nucleotide sequence ID" value="XM_005642551.1"/>
</dbReference>
<dbReference type="eggNOG" id="ENOG502S6HW">
    <property type="taxonomic scope" value="Eukaryota"/>
</dbReference>
<evidence type="ECO:0000313" key="1">
    <source>
        <dbReference type="EMBL" id="EIE18064.1"/>
    </source>
</evidence>
<comment type="caution">
    <text evidence="1">The sequence shown here is derived from an EMBL/GenBank/DDBJ whole genome shotgun (WGS) entry which is preliminary data.</text>
</comment>
<keyword evidence="2" id="KW-1185">Reference proteome</keyword>
<accession>I0YI45</accession>
<organism evidence="1 2">
    <name type="scientific">Coccomyxa subellipsoidea (strain C-169)</name>
    <name type="common">Green microalga</name>
    <dbReference type="NCBI Taxonomy" id="574566"/>
    <lineage>
        <taxon>Eukaryota</taxon>
        <taxon>Viridiplantae</taxon>
        <taxon>Chlorophyta</taxon>
        <taxon>core chlorophytes</taxon>
        <taxon>Trebouxiophyceae</taxon>
        <taxon>Trebouxiophyceae incertae sedis</taxon>
        <taxon>Coccomyxaceae</taxon>
        <taxon>Coccomyxa</taxon>
        <taxon>Coccomyxa subellipsoidea</taxon>
    </lineage>
</organism>
<dbReference type="Proteomes" id="UP000007264">
    <property type="component" value="Unassembled WGS sequence"/>
</dbReference>
<proteinExistence type="predicted"/>
<protein>
    <submittedName>
        <fullName evidence="1">Uncharacterized protein</fullName>
    </submittedName>
</protein>
<name>I0YI45_COCSC</name>
<dbReference type="EMBL" id="AGSI01000027">
    <property type="protein sequence ID" value="EIE18064.1"/>
    <property type="molecule type" value="Genomic_DNA"/>
</dbReference>
<dbReference type="AlphaFoldDB" id="I0YI45"/>
<evidence type="ECO:0000313" key="2">
    <source>
        <dbReference type="Proteomes" id="UP000007264"/>
    </source>
</evidence>
<gene>
    <name evidence="1" type="ORF">COCSUDRAFT_55018</name>
</gene>
<dbReference type="OrthoDB" id="526941at2759"/>
<reference evidence="1 2" key="1">
    <citation type="journal article" date="2012" name="Genome Biol.">
        <title>The genome of the polar eukaryotic microalga coccomyxa subellipsoidea reveals traits of cold adaptation.</title>
        <authorList>
            <person name="Blanc G."/>
            <person name="Agarkova I."/>
            <person name="Grimwood J."/>
            <person name="Kuo A."/>
            <person name="Brueggeman A."/>
            <person name="Dunigan D."/>
            <person name="Gurnon J."/>
            <person name="Ladunga I."/>
            <person name="Lindquist E."/>
            <person name="Lucas S."/>
            <person name="Pangilinan J."/>
            <person name="Proschold T."/>
            <person name="Salamov A."/>
            <person name="Schmutz J."/>
            <person name="Weeks D."/>
            <person name="Yamada T."/>
            <person name="Claverie J.M."/>
            <person name="Grigoriev I."/>
            <person name="Van Etten J."/>
            <person name="Lomsadze A."/>
            <person name="Borodovsky M."/>
        </authorList>
    </citation>
    <scope>NUCLEOTIDE SEQUENCE [LARGE SCALE GENOMIC DNA]</scope>
    <source>
        <strain evidence="1 2">C-169</strain>
    </source>
</reference>
<sequence length="304" mass="34629">MGGSHHFIRPHDTDTFIVVNTRKCSPCRSLLTKAQEYNKEVLKTVSKAWMGDGFTLLLRKQNIGMDFAAHNVTIEWCRQLDIIKQYKYFIFLNSSVRGPFYPSYLPPSWQWTQVFTDRIDENVKLVGSSLVCLPPTDLGGPGPRVESWAFGVDRIGLKTVLDEGVFHVRKCKLCSDGIVVKGEYGLSTAIFNAGYNIATIMSMYPVGINWRKRVHWKCNNNTHPSRHGTYDNISMHPFETVFVKASWKVGEPHLSAYTRWFLAHSNGHANTQGLYADKMYRYATSQLAQEIDIDADLFKVDSFS</sequence>
<dbReference type="KEGG" id="csl:COCSUDRAFT_55018"/>